<dbReference type="WBParaSite" id="JU765_v2.g11951.t1">
    <property type="protein sequence ID" value="JU765_v2.g11951.t1"/>
    <property type="gene ID" value="JU765_v2.g11951"/>
</dbReference>
<accession>A0AC34Q1J2</accession>
<protein>
    <submittedName>
        <fullName evidence="2">Uncharacterized protein</fullName>
    </submittedName>
</protein>
<organism evidence="1 2">
    <name type="scientific">Panagrolaimus sp. JU765</name>
    <dbReference type="NCBI Taxonomy" id="591449"/>
    <lineage>
        <taxon>Eukaryota</taxon>
        <taxon>Metazoa</taxon>
        <taxon>Ecdysozoa</taxon>
        <taxon>Nematoda</taxon>
        <taxon>Chromadorea</taxon>
        <taxon>Rhabditida</taxon>
        <taxon>Tylenchina</taxon>
        <taxon>Panagrolaimomorpha</taxon>
        <taxon>Panagrolaimoidea</taxon>
        <taxon>Panagrolaimidae</taxon>
        <taxon>Panagrolaimus</taxon>
    </lineage>
</organism>
<evidence type="ECO:0000313" key="2">
    <source>
        <dbReference type="WBParaSite" id="JU765_v2.g11951.t1"/>
    </source>
</evidence>
<name>A0AC34Q1J2_9BILA</name>
<evidence type="ECO:0000313" key="1">
    <source>
        <dbReference type="Proteomes" id="UP000887576"/>
    </source>
</evidence>
<reference evidence="2" key="1">
    <citation type="submission" date="2022-11" db="UniProtKB">
        <authorList>
            <consortium name="WormBaseParasite"/>
        </authorList>
    </citation>
    <scope>IDENTIFICATION</scope>
</reference>
<dbReference type="Proteomes" id="UP000887576">
    <property type="component" value="Unplaced"/>
</dbReference>
<sequence length="271" mass="30724">MISQISAIKIRWTVLFCLSCTAQIIYGQGDLKHRIVKRERAFDLLRLERALHDAPPDIGRIGERSIRDLKMPNDVEAKCQEKCNEELKVGLDMVKAHTAFGSMGVPSVVDESDLQSFCAIDAAHDECLKGCGFEIQFNMRDYVCKTRYQEMVANLPCYNAAAPELKRRCGPSRCGPYNELQVSVLGFAQRCRTLMCDLACTHSVLMETCGWPTGMRAFRFLLDYTRTQVTNWMEETSVTTKRSVDQIIPKSCSRLFCERFDADNCVYVPSA</sequence>
<proteinExistence type="predicted"/>